<dbReference type="InterPro" id="IPR036291">
    <property type="entry name" value="NAD(P)-bd_dom_sf"/>
</dbReference>
<accession>A0A1H0TNH1</accession>
<evidence type="ECO:0008006" key="3">
    <source>
        <dbReference type="Google" id="ProtNLM"/>
    </source>
</evidence>
<dbReference type="AlphaFoldDB" id="A0A1H0TNH1"/>
<reference evidence="2" key="1">
    <citation type="submission" date="2016-10" db="EMBL/GenBank/DDBJ databases">
        <authorList>
            <person name="Varghese N."/>
            <person name="Submissions S."/>
        </authorList>
    </citation>
    <scope>NUCLEOTIDE SEQUENCE [LARGE SCALE GENOMIC DNA]</scope>
    <source>
        <strain evidence="2">DSM 46732</strain>
    </source>
</reference>
<gene>
    <name evidence="1" type="ORF">SAMN04487905_105187</name>
</gene>
<organism evidence="1 2">
    <name type="scientific">Actinopolyspora xinjiangensis</name>
    <dbReference type="NCBI Taxonomy" id="405564"/>
    <lineage>
        <taxon>Bacteria</taxon>
        <taxon>Bacillati</taxon>
        <taxon>Actinomycetota</taxon>
        <taxon>Actinomycetes</taxon>
        <taxon>Actinopolysporales</taxon>
        <taxon>Actinopolysporaceae</taxon>
        <taxon>Actinopolyspora</taxon>
    </lineage>
</organism>
<protein>
    <recommendedName>
        <fullName evidence="3">Enoyl-(Acyl carrier protein) reductase</fullName>
    </recommendedName>
</protein>
<sequence>MFYSHELAEEGFRVNSLAPGLRETDLNGRAARSGGDPAEAAEAAIRLAMLADDEPTGLFHSWDGSQMPW</sequence>
<proteinExistence type="predicted"/>
<keyword evidence="2" id="KW-1185">Reference proteome</keyword>
<dbReference type="Gene3D" id="3.40.50.720">
    <property type="entry name" value="NAD(P)-binding Rossmann-like Domain"/>
    <property type="match status" value="1"/>
</dbReference>
<dbReference type="EMBL" id="FNJR01000005">
    <property type="protein sequence ID" value="SDP55602.1"/>
    <property type="molecule type" value="Genomic_DNA"/>
</dbReference>
<name>A0A1H0TNH1_9ACTN</name>
<dbReference type="SUPFAM" id="SSF51735">
    <property type="entry name" value="NAD(P)-binding Rossmann-fold domains"/>
    <property type="match status" value="1"/>
</dbReference>
<dbReference type="Proteomes" id="UP000199497">
    <property type="component" value="Unassembled WGS sequence"/>
</dbReference>
<dbReference type="STRING" id="405564.SAMN04487905_105187"/>
<evidence type="ECO:0000313" key="1">
    <source>
        <dbReference type="EMBL" id="SDP55602.1"/>
    </source>
</evidence>
<evidence type="ECO:0000313" key="2">
    <source>
        <dbReference type="Proteomes" id="UP000199497"/>
    </source>
</evidence>